<dbReference type="InterPro" id="IPR025833">
    <property type="entry name" value="GDYXXLXY"/>
</dbReference>
<dbReference type="Proteomes" id="UP000280405">
    <property type="component" value="Unassembled WGS sequence"/>
</dbReference>
<organism evidence="1 2">
    <name type="scientific">Acinetobacter rongchengensis</name>
    <dbReference type="NCBI Taxonomy" id="2419601"/>
    <lineage>
        <taxon>Bacteria</taxon>
        <taxon>Pseudomonadati</taxon>
        <taxon>Pseudomonadota</taxon>
        <taxon>Gammaproteobacteria</taxon>
        <taxon>Moraxellales</taxon>
        <taxon>Moraxellaceae</taxon>
        <taxon>Acinetobacter</taxon>
    </lineage>
</organism>
<protein>
    <submittedName>
        <fullName evidence="1">GDYXXLXY protein</fullName>
    </submittedName>
</protein>
<name>A0A3A8F7M3_9GAMM</name>
<keyword evidence="2" id="KW-1185">Reference proteome</keyword>
<accession>A0A3A8F7M3</accession>
<dbReference type="OrthoDB" id="4868247at2"/>
<reference evidence="1 2" key="1">
    <citation type="submission" date="2018-09" db="EMBL/GenBank/DDBJ databases">
        <title>The draft genome of Acinetobacter spp. strains.</title>
        <authorList>
            <person name="Qin J."/>
            <person name="Feng Y."/>
            <person name="Zong Z."/>
        </authorList>
    </citation>
    <scope>NUCLEOTIDE SEQUENCE [LARGE SCALE GENOMIC DNA]</scope>
    <source>
        <strain evidence="1 2">WCHAc060115</strain>
    </source>
</reference>
<proteinExistence type="predicted"/>
<dbReference type="RefSeq" id="WP_120383400.1">
    <property type="nucleotide sequence ID" value="NZ_RAXT01000007.1"/>
</dbReference>
<dbReference type="Pfam" id="PF14345">
    <property type="entry name" value="GDYXXLXY"/>
    <property type="match status" value="1"/>
</dbReference>
<dbReference type="EMBL" id="RAXT01000007">
    <property type="protein sequence ID" value="RKG39090.1"/>
    <property type="molecule type" value="Genomic_DNA"/>
</dbReference>
<gene>
    <name evidence="1" type="ORF">D7V20_05935</name>
</gene>
<evidence type="ECO:0000313" key="1">
    <source>
        <dbReference type="EMBL" id="RKG39090.1"/>
    </source>
</evidence>
<sequence length="202" mass="23460">MKKMIPLCLALSCMLIFLGMIFRNELHFKNSESIYVRLQPVDPRSILQGDYMALYYQLYFAPQNSTLDKTNQPNINSEDHIFSGLYFDEIIKNKSSIVAYVELDAQRRVIHTHFELPQKVRTYRLILQNPNNRHSMLYPASKSFLFAEGLADCYQQAKYAEFKVDEQGNAILTALKGDQLQDLGCEAKRDWFESFHSTNKNA</sequence>
<evidence type="ECO:0000313" key="2">
    <source>
        <dbReference type="Proteomes" id="UP000280405"/>
    </source>
</evidence>
<comment type="caution">
    <text evidence="1">The sequence shown here is derived from an EMBL/GenBank/DDBJ whole genome shotgun (WGS) entry which is preliminary data.</text>
</comment>
<dbReference type="AlphaFoldDB" id="A0A3A8F7M3"/>